<dbReference type="FunFam" id="2.60.40.10:FF:000495">
    <property type="entry name" value="Periplasmic beta-glucosidase"/>
    <property type="match status" value="1"/>
</dbReference>
<evidence type="ECO:0000256" key="4">
    <source>
        <dbReference type="ARBA" id="ARBA00022801"/>
    </source>
</evidence>
<reference evidence="15" key="1">
    <citation type="journal article" date="2020" name="BMC Genomics">
        <title>Correction to: Identification and distribution of gene clusters required for synthesis of sphingolipid metabolism inhibitors in diverse species of the filamentous fungus Fusarium.</title>
        <authorList>
            <person name="Kim H.S."/>
            <person name="Lohmar J.M."/>
            <person name="Busman M."/>
            <person name="Brown D.W."/>
            <person name="Naumann T.A."/>
            <person name="Divon H.H."/>
            <person name="Lysoe E."/>
            <person name="Uhlig S."/>
            <person name="Proctor R.H."/>
        </authorList>
    </citation>
    <scope>NUCLEOTIDE SEQUENCE</scope>
    <source>
        <strain evidence="15">NRRL 20472</strain>
    </source>
</reference>
<dbReference type="InterPro" id="IPR050288">
    <property type="entry name" value="Cellulose_deg_GH3"/>
</dbReference>
<dbReference type="Pfam" id="PF00172">
    <property type="entry name" value="Zn_clus"/>
    <property type="match status" value="1"/>
</dbReference>
<dbReference type="InterPro" id="IPR026891">
    <property type="entry name" value="Fn3-like"/>
</dbReference>
<dbReference type="InterPro" id="IPR036881">
    <property type="entry name" value="Glyco_hydro_3_C_sf"/>
</dbReference>
<dbReference type="Gene3D" id="3.40.50.1700">
    <property type="entry name" value="Glycoside hydrolase family 3 C-terminal domain"/>
    <property type="match status" value="1"/>
</dbReference>
<dbReference type="InterPro" id="IPR036962">
    <property type="entry name" value="Glyco_hydro_3_N_sf"/>
</dbReference>
<dbReference type="InterPro" id="IPR013783">
    <property type="entry name" value="Ig-like_fold"/>
</dbReference>
<evidence type="ECO:0000256" key="10">
    <source>
        <dbReference type="ARBA" id="ARBA00041603"/>
    </source>
</evidence>
<evidence type="ECO:0000256" key="8">
    <source>
        <dbReference type="ARBA" id="ARBA00039569"/>
    </source>
</evidence>
<dbReference type="InterPro" id="IPR036864">
    <property type="entry name" value="Zn2-C6_fun-type_DNA-bd_sf"/>
</dbReference>
<reference evidence="15" key="2">
    <citation type="submission" date="2020-05" db="EMBL/GenBank/DDBJ databases">
        <authorList>
            <person name="Kim H.-S."/>
            <person name="Proctor R.H."/>
            <person name="Brown D.W."/>
        </authorList>
    </citation>
    <scope>NUCLEOTIDE SEQUENCE</scope>
    <source>
        <strain evidence="15">NRRL 20472</strain>
    </source>
</reference>
<dbReference type="SUPFAM" id="SSF57701">
    <property type="entry name" value="Zn2/Cys6 DNA-binding domain"/>
    <property type="match status" value="1"/>
</dbReference>
<dbReference type="OrthoDB" id="47059at2759"/>
<feature type="domain" description="PA14" evidence="14">
    <location>
        <begin position="715"/>
        <end position="887"/>
    </location>
</feature>
<dbReference type="SUPFAM" id="SSF52279">
    <property type="entry name" value="Beta-D-glucan exohydrolase, C-terminal domain"/>
    <property type="match status" value="1"/>
</dbReference>
<comment type="similarity">
    <text evidence="2">Belongs to the glycosyl hydrolase 3 family.</text>
</comment>
<keyword evidence="4" id="KW-0378">Hydrolase</keyword>
<evidence type="ECO:0000259" key="13">
    <source>
        <dbReference type="PROSITE" id="PS50048"/>
    </source>
</evidence>
<evidence type="ECO:0000256" key="5">
    <source>
        <dbReference type="ARBA" id="ARBA00023242"/>
    </source>
</evidence>
<dbReference type="Gene3D" id="2.60.120.260">
    <property type="entry name" value="Galactose-binding domain-like"/>
    <property type="match status" value="1"/>
</dbReference>
<dbReference type="Gene3D" id="4.10.240.10">
    <property type="entry name" value="Zn(2)-C6 fungal-type DNA-binding domain"/>
    <property type="match status" value="1"/>
</dbReference>
<dbReference type="Gene3D" id="3.20.20.300">
    <property type="entry name" value="Glycoside hydrolase, family 3, N-terminal domain"/>
    <property type="match status" value="1"/>
</dbReference>
<sequence>MVLRLASIAFWAIALSKTPSWIKKIAQGPGHQDPAKAPPNPTEDLKLYSDSAISLNQMLLHKITHLTGISETEEVVVIDQKLRPEALRPIKVYGPATVQRMGMNNRRDMRDRSQKNADSYALYTAWEFFERRYETPNAVEIPRDEGDGVSNTLVCALTDTNGPVLRRDNIKSNIDKWCDSLNHISDKTALFLPISFQPPEAKHQSTAKMVGVPGRSKACVTCRSRKKGCDKKLPNCSQCIALGVVCGGYQRKPVWLNADGARQAIYSKAPGNTTSSGHLNSSEAASNITLHDSLTTTARAQKYTGLFWSDYLSGGNGFSTKASGITSTQWMRLYEILSKSEPTLRYTTMALSTAALTTNASDEIFKQKSQEAYGLALRQMATSLASQECNKDGLLAAIQLMRVYEQLFGVDPITKELNGPASRIRGFVKHVDGETALVLSCGPNETWSFTGCQLVLDGRLDLINTGISRRRASPFSQHQWRTSILWQRARESPLKRLLDIMVKVPGLLESLDDLRRTSDPEESLRLHSRVVAKCEACRIELLVWEMEQGETLRVYDYIVNGELSPPQNDEDLASVYLSCYYWMKIDLETVNERVRQVSKLFDRAIRTGIPSNAPEEPQDTLETAALLRKIAGESIVLLKNENNALPFNRGETVAVIGANAKTAVFCGGGSATLRPYYAVSPFQGIADKTDDVRYSVGCHAHKMLPLLGPRLKTVDGKCGVTFRAFTSPDSDHGRQPVDELLLDSTDMYFADYYHPKITEDLWFGEIEAIFEADETCDFEFGLCVFGTARLYVDDEFLVDNETVVFASGAASKLGDNEGVVSYGSGGLRIGGAKVIDPDEEIANAVQLARSVDQVLCVGLNSDFEQEGHDRSHMDLPGRTDELVAEVAKVNPRTVVVVQSGSPVSMPWANDVAAVIQAWYGGNETGNAIADVLFGDVNPSGKLPLSFPTRIEDNPAFLNYRSEHGQVLYGEDVYVGYRYYETVKKTTLWPFGLGLSYTIFSLSNLQVQQRPGENGQLLLIDVTVENIGQVGGAEVVQVYASQRTSSIKRPIKELKGFSKVSVEPGKSSVARITIERKYATSYWDETRHKWTEEGGIYDLLVGTSSRDTPLKGMFEVADTTWWSGL</sequence>
<comment type="caution">
    <text evidence="15">The sequence shown here is derived from an EMBL/GenBank/DDBJ whole genome shotgun (WGS) entry which is preliminary data.</text>
</comment>
<evidence type="ECO:0000256" key="3">
    <source>
        <dbReference type="ARBA" id="ARBA00012744"/>
    </source>
</evidence>
<dbReference type="SMART" id="SM00066">
    <property type="entry name" value="GAL4"/>
    <property type="match status" value="1"/>
</dbReference>
<dbReference type="PROSITE" id="PS51820">
    <property type="entry name" value="PA14"/>
    <property type="match status" value="1"/>
</dbReference>
<dbReference type="GO" id="GO:0008270">
    <property type="term" value="F:zinc ion binding"/>
    <property type="evidence" value="ECO:0007669"/>
    <property type="project" value="InterPro"/>
</dbReference>
<proteinExistence type="inferred from homology"/>
<dbReference type="PROSITE" id="PS00463">
    <property type="entry name" value="ZN2_CY6_FUNGAL_1"/>
    <property type="match status" value="1"/>
</dbReference>
<dbReference type="Pfam" id="PF01915">
    <property type="entry name" value="Glyco_hydro_3_C"/>
    <property type="match status" value="1"/>
</dbReference>
<name>A0A8H4WSZ6_9HYPO</name>
<evidence type="ECO:0000256" key="11">
    <source>
        <dbReference type="ARBA" id="ARBA00041809"/>
    </source>
</evidence>
<evidence type="ECO:0000313" key="16">
    <source>
        <dbReference type="Proteomes" id="UP000622797"/>
    </source>
</evidence>
<dbReference type="Pfam" id="PF14310">
    <property type="entry name" value="Fn3-like"/>
    <property type="match status" value="1"/>
</dbReference>
<dbReference type="PROSITE" id="PS50048">
    <property type="entry name" value="ZN2_CY6_FUNGAL_2"/>
    <property type="match status" value="1"/>
</dbReference>
<evidence type="ECO:0000256" key="2">
    <source>
        <dbReference type="ARBA" id="ARBA00005336"/>
    </source>
</evidence>
<evidence type="ECO:0000256" key="1">
    <source>
        <dbReference type="ARBA" id="ARBA00000448"/>
    </source>
</evidence>
<accession>A0A8H4WSZ6</accession>
<evidence type="ECO:0000256" key="7">
    <source>
        <dbReference type="ARBA" id="ARBA00023295"/>
    </source>
</evidence>
<feature type="chain" id="PRO_5034558628" description="Probable beta-glucosidase I" evidence="12">
    <location>
        <begin position="17"/>
        <end position="1124"/>
    </location>
</feature>
<keyword evidence="7" id="KW-0326">Glycosidase</keyword>
<dbReference type="Proteomes" id="UP000622797">
    <property type="component" value="Unassembled WGS sequence"/>
</dbReference>
<protein>
    <recommendedName>
        <fullName evidence="8">Probable beta-glucosidase I</fullName>
        <ecNumber evidence="3">3.2.1.21</ecNumber>
    </recommendedName>
    <alternativeName>
        <fullName evidence="9">Beta-D-glucoside glucohydrolase I</fullName>
    </alternativeName>
    <alternativeName>
        <fullName evidence="10">Cellobiase I</fullName>
    </alternativeName>
    <alternativeName>
        <fullName evidence="11">Gentiobiase I</fullName>
    </alternativeName>
</protein>
<dbReference type="GO" id="GO:0000981">
    <property type="term" value="F:DNA-binding transcription factor activity, RNA polymerase II-specific"/>
    <property type="evidence" value="ECO:0007669"/>
    <property type="project" value="InterPro"/>
</dbReference>
<dbReference type="EMBL" id="JABEXW010001034">
    <property type="protein sequence ID" value="KAF4948799.1"/>
    <property type="molecule type" value="Genomic_DNA"/>
</dbReference>
<comment type="catalytic activity">
    <reaction evidence="1">
        <text>Hydrolysis of terminal, non-reducing beta-D-glucosyl residues with release of beta-D-glucose.</text>
        <dbReference type="EC" id="3.2.1.21"/>
    </reaction>
</comment>
<keyword evidence="12" id="KW-0732">Signal</keyword>
<feature type="signal peptide" evidence="12">
    <location>
        <begin position="1"/>
        <end position="16"/>
    </location>
</feature>
<gene>
    <name evidence="15" type="ORF">FSARC_13644</name>
</gene>
<dbReference type="InterPro" id="IPR001138">
    <property type="entry name" value="Zn2Cys6_DnaBD"/>
</dbReference>
<dbReference type="EC" id="3.2.1.21" evidence="3"/>
<keyword evidence="16" id="KW-1185">Reference proteome</keyword>
<dbReference type="InterPro" id="IPR011658">
    <property type="entry name" value="PA14_dom"/>
</dbReference>
<dbReference type="AlphaFoldDB" id="A0A8H4WSZ6"/>
<organism evidence="15 16">
    <name type="scientific">Fusarium sarcochroum</name>
    <dbReference type="NCBI Taxonomy" id="1208366"/>
    <lineage>
        <taxon>Eukaryota</taxon>
        <taxon>Fungi</taxon>
        <taxon>Dikarya</taxon>
        <taxon>Ascomycota</taxon>
        <taxon>Pezizomycotina</taxon>
        <taxon>Sordariomycetes</taxon>
        <taxon>Hypocreomycetidae</taxon>
        <taxon>Hypocreales</taxon>
        <taxon>Nectriaceae</taxon>
        <taxon>Fusarium</taxon>
        <taxon>Fusarium lateritium species complex</taxon>
    </lineage>
</organism>
<dbReference type="GO" id="GO:0009251">
    <property type="term" value="P:glucan catabolic process"/>
    <property type="evidence" value="ECO:0007669"/>
    <property type="project" value="TreeGrafter"/>
</dbReference>
<dbReference type="Gene3D" id="2.60.40.10">
    <property type="entry name" value="Immunoglobulins"/>
    <property type="match status" value="1"/>
</dbReference>
<keyword evidence="6" id="KW-0119">Carbohydrate metabolism</keyword>
<evidence type="ECO:0000313" key="15">
    <source>
        <dbReference type="EMBL" id="KAF4948799.1"/>
    </source>
</evidence>
<keyword evidence="5" id="KW-0539">Nucleus</keyword>
<dbReference type="InterPro" id="IPR037524">
    <property type="entry name" value="PA14/GLEYA"/>
</dbReference>
<dbReference type="Pfam" id="PF07691">
    <property type="entry name" value="PA14"/>
    <property type="match status" value="1"/>
</dbReference>
<feature type="domain" description="Zn(2)-C6 fungal-type" evidence="13">
    <location>
        <begin position="218"/>
        <end position="246"/>
    </location>
</feature>
<dbReference type="SMART" id="SM01217">
    <property type="entry name" value="Fn3_like"/>
    <property type="match status" value="1"/>
</dbReference>
<dbReference type="InterPro" id="IPR002772">
    <property type="entry name" value="Glyco_hydro_3_C"/>
</dbReference>
<evidence type="ECO:0000256" key="6">
    <source>
        <dbReference type="ARBA" id="ARBA00023277"/>
    </source>
</evidence>
<dbReference type="CDD" id="cd00067">
    <property type="entry name" value="GAL4"/>
    <property type="match status" value="1"/>
</dbReference>
<evidence type="ECO:0000256" key="9">
    <source>
        <dbReference type="ARBA" id="ARBA00041279"/>
    </source>
</evidence>
<dbReference type="GO" id="GO:0008422">
    <property type="term" value="F:beta-glucosidase activity"/>
    <property type="evidence" value="ECO:0007669"/>
    <property type="project" value="UniProtKB-EC"/>
</dbReference>
<evidence type="ECO:0000259" key="14">
    <source>
        <dbReference type="PROSITE" id="PS51820"/>
    </source>
</evidence>
<evidence type="ECO:0000256" key="12">
    <source>
        <dbReference type="SAM" id="SignalP"/>
    </source>
</evidence>
<dbReference type="PANTHER" id="PTHR42715:SF27">
    <property type="entry name" value="BETA-GLUCOSIDASE-RELATED"/>
    <property type="match status" value="1"/>
</dbReference>
<dbReference type="PANTHER" id="PTHR42715">
    <property type="entry name" value="BETA-GLUCOSIDASE"/>
    <property type="match status" value="1"/>
</dbReference>